<feature type="active site" description="Acyl-thioester intermediate" evidence="2">
    <location>
        <position position="189"/>
    </location>
</feature>
<dbReference type="CDD" id="cd05829">
    <property type="entry name" value="Sortase_F"/>
    <property type="match status" value="1"/>
</dbReference>
<organism evidence="3 4">
    <name type="scientific">Cohnella ginsengisoli</name>
    <dbReference type="NCBI Taxonomy" id="425004"/>
    <lineage>
        <taxon>Bacteria</taxon>
        <taxon>Bacillati</taxon>
        <taxon>Bacillota</taxon>
        <taxon>Bacilli</taxon>
        <taxon>Bacillales</taxon>
        <taxon>Paenibacillaceae</taxon>
        <taxon>Cohnella</taxon>
    </lineage>
</organism>
<reference evidence="3 4" key="1">
    <citation type="submission" date="2022-10" db="EMBL/GenBank/DDBJ databases">
        <title>Comparative genomic analysis of Cohnella hashimotonis sp. nov., isolated from the International Space Station.</title>
        <authorList>
            <person name="Simpson A."/>
            <person name="Venkateswaran K."/>
        </authorList>
    </citation>
    <scope>NUCLEOTIDE SEQUENCE [LARGE SCALE GENOMIC DNA]</scope>
    <source>
        <strain evidence="3 4">DSM 18997</strain>
    </source>
</reference>
<gene>
    <name evidence="3" type="ORF">OMP38_13320</name>
</gene>
<dbReference type="InterPro" id="IPR042001">
    <property type="entry name" value="Sortase_F"/>
</dbReference>
<accession>A0A9X4KGW3</accession>
<dbReference type="EMBL" id="JAPDHZ010000003">
    <property type="protein sequence ID" value="MDG0791743.1"/>
    <property type="molecule type" value="Genomic_DNA"/>
</dbReference>
<sequence length="212" mass="23433">MIVLVMASCSAPEEGESQESQSIHRRDNQLLEMKNRLSEATDSADTDIIHKPLALQKPKKSIDTKGIVPARIYIPAIDLHAEVAPVNVKDNGQMDVPKDDKTVGYLLNGVYPGAIGNAVMDGHYDNYKGAAVFFHLKQLHQGDVVVVKNKDGGTIEFAVESVQSFKTTEAPLSRIFGKTDEARLNLITCSGKYSRSKKEHQERLVVFTRRIA</sequence>
<keyword evidence="4" id="KW-1185">Reference proteome</keyword>
<dbReference type="SUPFAM" id="SSF63817">
    <property type="entry name" value="Sortase"/>
    <property type="match status" value="1"/>
</dbReference>
<proteinExistence type="predicted"/>
<dbReference type="InterPro" id="IPR023365">
    <property type="entry name" value="Sortase_dom-sf"/>
</dbReference>
<dbReference type="Pfam" id="PF04203">
    <property type="entry name" value="Sortase"/>
    <property type="match status" value="1"/>
</dbReference>
<protein>
    <submittedName>
        <fullName evidence="3">Class F sortase</fullName>
    </submittedName>
</protein>
<evidence type="ECO:0000256" key="2">
    <source>
        <dbReference type="PIRSR" id="PIRSR605754-1"/>
    </source>
</evidence>
<comment type="caution">
    <text evidence="3">The sequence shown here is derived from an EMBL/GenBank/DDBJ whole genome shotgun (WGS) entry which is preliminary data.</text>
</comment>
<evidence type="ECO:0000313" key="3">
    <source>
        <dbReference type="EMBL" id="MDG0791743.1"/>
    </source>
</evidence>
<dbReference type="GO" id="GO:0016787">
    <property type="term" value="F:hydrolase activity"/>
    <property type="evidence" value="ECO:0007669"/>
    <property type="project" value="UniProtKB-KW"/>
</dbReference>
<feature type="active site" description="Proton donor/acceptor" evidence="2">
    <location>
        <position position="123"/>
    </location>
</feature>
<evidence type="ECO:0000313" key="4">
    <source>
        <dbReference type="Proteomes" id="UP001153387"/>
    </source>
</evidence>
<keyword evidence="1" id="KW-0378">Hydrolase</keyword>
<dbReference type="Proteomes" id="UP001153387">
    <property type="component" value="Unassembled WGS sequence"/>
</dbReference>
<evidence type="ECO:0000256" key="1">
    <source>
        <dbReference type="ARBA" id="ARBA00022801"/>
    </source>
</evidence>
<dbReference type="RefSeq" id="WP_277565596.1">
    <property type="nucleotide sequence ID" value="NZ_JAPDHZ010000003.1"/>
</dbReference>
<dbReference type="InterPro" id="IPR005754">
    <property type="entry name" value="Sortase"/>
</dbReference>
<name>A0A9X4KGW3_9BACL</name>
<dbReference type="Gene3D" id="2.40.260.10">
    <property type="entry name" value="Sortase"/>
    <property type="match status" value="1"/>
</dbReference>
<dbReference type="AlphaFoldDB" id="A0A9X4KGW3"/>